<organism evidence="2 3">
    <name type="scientific">Elysia marginata</name>
    <dbReference type="NCBI Taxonomy" id="1093978"/>
    <lineage>
        <taxon>Eukaryota</taxon>
        <taxon>Metazoa</taxon>
        <taxon>Spiralia</taxon>
        <taxon>Lophotrochozoa</taxon>
        <taxon>Mollusca</taxon>
        <taxon>Gastropoda</taxon>
        <taxon>Heterobranchia</taxon>
        <taxon>Euthyneura</taxon>
        <taxon>Panpulmonata</taxon>
        <taxon>Sacoglossa</taxon>
        <taxon>Placobranchoidea</taxon>
        <taxon>Plakobranchidae</taxon>
        <taxon>Elysia</taxon>
    </lineage>
</organism>
<feature type="region of interest" description="Disordered" evidence="1">
    <location>
        <begin position="1"/>
        <end position="51"/>
    </location>
</feature>
<evidence type="ECO:0008006" key="4">
    <source>
        <dbReference type="Google" id="ProtNLM"/>
    </source>
</evidence>
<dbReference type="InterPro" id="IPR008160">
    <property type="entry name" value="Collagen"/>
</dbReference>
<proteinExistence type="predicted"/>
<sequence>MGDRSTCFSGVRSLCRGPAGAPGAPGAPGPQGPHGPRGDRGPAGPRGKIGKSRVITGLSVAMWSSSRRSVFGLRGPRFDPYGLVVDAQFLD</sequence>
<keyword evidence="3" id="KW-1185">Reference proteome</keyword>
<accession>A0AAV4FCY7</accession>
<gene>
    <name evidence="2" type="ORF">ElyMa_005671100</name>
</gene>
<dbReference type="Pfam" id="PF01391">
    <property type="entry name" value="Collagen"/>
    <property type="match status" value="1"/>
</dbReference>
<evidence type="ECO:0000313" key="3">
    <source>
        <dbReference type="Proteomes" id="UP000762676"/>
    </source>
</evidence>
<name>A0AAV4FCY7_9GAST</name>
<evidence type="ECO:0000256" key="1">
    <source>
        <dbReference type="SAM" id="MobiDB-lite"/>
    </source>
</evidence>
<dbReference type="Proteomes" id="UP000762676">
    <property type="component" value="Unassembled WGS sequence"/>
</dbReference>
<comment type="caution">
    <text evidence="2">The sequence shown here is derived from an EMBL/GenBank/DDBJ whole genome shotgun (WGS) entry which is preliminary data.</text>
</comment>
<dbReference type="EMBL" id="BMAT01011350">
    <property type="protein sequence ID" value="GFR71117.1"/>
    <property type="molecule type" value="Genomic_DNA"/>
</dbReference>
<evidence type="ECO:0000313" key="2">
    <source>
        <dbReference type="EMBL" id="GFR71117.1"/>
    </source>
</evidence>
<protein>
    <recommendedName>
        <fullName evidence="4">Collagen IV NC1 domain-containing protein</fullName>
    </recommendedName>
</protein>
<reference evidence="2 3" key="1">
    <citation type="journal article" date="2021" name="Elife">
        <title>Chloroplast acquisition without the gene transfer in kleptoplastic sea slugs, Plakobranchus ocellatus.</title>
        <authorList>
            <person name="Maeda T."/>
            <person name="Takahashi S."/>
            <person name="Yoshida T."/>
            <person name="Shimamura S."/>
            <person name="Takaki Y."/>
            <person name="Nagai Y."/>
            <person name="Toyoda A."/>
            <person name="Suzuki Y."/>
            <person name="Arimoto A."/>
            <person name="Ishii H."/>
            <person name="Satoh N."/>
            <person name="Nishiyama T."/>
            <person name="Hasebe M."/>
            <person name="Maruyama T."/>
            <person name="Minagawa J."/>
            <person name="Obokata J."/>
            <person name="Shigenobu S."/>
        </authorList>
    </citation>
    <scope>NUCLEOTIDE SEQUENCE [LARGE SCALE GENOMIC DNA]</scope>
</reference>
<dbReference type="AlphaFoldDB" id="A0AAV4FCY7"/>